<dbReference type="InterPro" id="IPR001623">
    <property type="entry name" value="DnaJ_domain"/>
</dbReference>
<evidence type="ECO:0000256" key="1">
    <source>
        <dbReference type="SAM" id="MobiDB-lite"/>
    </source>
</evidence>
<evidence type="ECO:0000256" key="2">
    <source>
        <dbReference type="SAM" id="Phobius"/>
    </source>
</evidence>
<feature type="transmembrane region" description="Helical" evidence="2">
    <location>
        <begin position="217"/>
        <end position="236"/>
    </location>
</feature>
<evidence type="ECO:0000313" key="4">
    <source>
        <dbReference type="EMBL" id="OIW26680.1"/>
    </source>
</evidence>
<dbReference type="FunCoup" id="A0A1J7JA96">
    <property type="interactions" value="17"/>
</dbReference>
<feature type="domain" description="J" evidence="3">
    <location>
        <begin position="95"/>
        <end position="165"/>
    </location>
</feature>
<organism evidence="4 5">
    <name type="scientific">Coniochaeta ligniaria NRRL 30616</name>
    <dbReference type="NCBI Taxonomy" id="1408157"/>
    <lineage>
        <taxon>Eukaryota</taxon>
        <taxon>Fungi</taxon>
        <taxon>Dikarya</taxon>
        <taxon>Ascomycota</taxon>
        <taxon>Pezizomycotina</taxon>
        <taxon>Sordariomycetes</taxon>
        <taxon>Sordariomycetidae</taxon>
        <taxon>Coniochaetales</taxon>
        <taxon>Coniochaetaceae</taxon>
        <taxon>Coniochaeta</taxon>
    </lineage>
</organism>
<feature type="region of interest" description="Disordered" evidence="1">
    <location>
        <begin position="29"/>
        <end position="94"/>
    </location>
</feature>
<dbReference type="PROSITE" id="PS00636">
    <property type="entry name" value="DNAJ_1"/>
    <property type="match status" value="1"/>
</dbReference>
<dbReference type="InterPro" id="IPR036869">
    <property type="entry name" value="J_dom_sf"/>
</dbReference>
<evidence type="ECO:0000313" key="5">
    <source>
        <dbReference type="Proteomes" id="UP000182658"/>
    </source>
</evidence>
<evidence type="ECO:0000259" key="3">
    <source>
        <dbReference type="PROSITE" id="PS50076"/>
    </source>
</evidence>
<dbReference type="OrthoDB" id="445556at2759"/>
<keyword evidence="2" id="KW-0472">Membrane</keyword>
<dbReference type="PROSITE" id="PS50076">
    <property type="entry name" value="DNAJ_2"/>
    <property type="match status" value="1"/>
</dbReference>
<keyword evidence="2" id="KW-1133">Transmembrane helix</keyword>
<feature type="compositionally biased region" description="Low complexity" evidence="1">
    <location>
        <begin position="56"/>
        <end position="78"/>
    </location>
</feature>
<dbReference type="PRINTS" id="PR00625">
    <property type="entry name" value="JDOMAIN"/>
</dbReference>
<accession>A0A1J7JA96</accession>
<keyword evidence="5" id="KW-1185">Reference proteome</keyword>
<keyword evidence="2" id="KW-0812">Transmembrane</keyword>
<dbReference type="CDD" id="cd06257">
    <property type="entry name" value="DnaJ"/>
    <property type="match status" value="1"/>
</dbReference>
<dbReference type="InterPro" id="IPR018253">
    <property type="entry name" value="DnaJ_domain_CS"/>
</dbReference>
<proteinExistence type="predicted"/>
<reference evidence="4 5" key="1">
    <citation type="submission" date="2016-10" db="EMBL/GenBank/DDBJ databases">
        <title>Draft genome sequence of Coniochaeta ligniaria NRRL30616, a lignocellulolytic fungus for bioabatement of inhibitors in plant biomass hydrolysates.</title>
        <authorList>
            <consortium name="DOE Joint Genome Institute"/>
            <person name="Jimenez D.J."/>
            <person name="Hector R.E."/>
            <person name="Riley R."/>
            <person name="Sun H."/>
            <person name="Grigoriev I.V."/>
            <person name="Van Elsas J.D."/>
            <person name="Nichols N.N."/>
        </authorList>
    </citation>
    <scope>NUCLEOTIDE SEQUENCE [LARGE SCALE GENOMIC DNA]</scope>
    <source>
        <strain evidence="4 5">NRRL 30616</strain>
    </source>
</reference>
<gene>
    <name evidence="4" type="ORF">CONLIGDRAFT_683639</name>
</gene>
<dbReference type="AlphaFoldDB" id="A0A1J7JA96"/>
<dbReference type="STRING" id="1408157.A0A1J7JA96"/>
<dbReference type="InParanoid" id="A0A1J7JA96"/>
<protein>
    <recommendedName>
        <fullName evidence="3">J domain-containing protein</fullName>
    </recommendedName>
</protein>
<name>A0A1J7JA96_9PEZI</name>
<dbReference type="SUPFAM" id="SSF46565">
    <property type="entry name" value="Chaperone J-domain"/>
    <property type="match status" value="1"/>
</dbReference>
<feature type="compositionally biased region" description="Polar residues" evidence="1">
    <location>
        <begin position="40"/>
        <end position="55"/>
    </location>
</feature>
<sequence>MLLKLSKVALCCNGCLHATPGAPIISNTSSCRPPVHRQHTPSTSTSTVRTQTKGPSSTSRRSFATARHGSGSRAAGNRAARDSPPLPWPTHEEPTPYDIFHISKGAVYNKVRFYELVKLYHPDRKHHTQHDGLPHLTKLERYRLVVLANNILSDPAKRRLYDVYGAGWGEKGDMQNNVREMDRAWRSAPGNASMNATWEDWERWYDARDGKKQQPVFMSNGGFAVLVFGFILVAGWGQATRAGKHSVSLLEMQEEKHETVSKGLQHTVAEASGKSREDRIQSFLRSRQGWGYDSSGQGR</sequence>
<dbReference type="Gene3D" id="1.10.287.110">
    <property type="entry name" value="DnaJ domain"/>
    <property type="match status" value="1"/>
</dbReference>
<dbReference type="Proteomes" id="UP000182658">
    <property type="component" value="Unassembled WGS sequence"/>
</dbReference>
<dbReference type="Pfam" id="PF00226">
    <property type="entry name" value="DnaJ"/>
    <property type="match status" value="1"/>
</dbReference>
<dbReference type="EMBL" id="KV875100">
    <property type="protein sequence ID" value="OIW26680.1"/>
    <property type="molecule type" value="Genomic_DNA"/>
</dbReference>